<proteinExistence type="predicted"/>
<evidence type="ECO:0000313" key="2">
    <source>
        <dbReference type="Proteomes" id="UP000712281"/>
    </source>
</evidence>
<evidence type="ECO:0000313" key="1">
    <source>
        <dbReference type="EMBL" id="KAF2558654.1"/>
    </source>
</evidence>
<comment type="caution">
    <text evidence="1">The sequence shown here is derived from an EMBL/GenBank/DDBJ whole genome shotgun (WGS) entry which is preliminary data.</text>
</comment>
<dbReference type="Proteomes" id="UP000712281">
    <property type="component" value="Unassembled WGS sequence"/>
</dbReference>
<reference evidence="1" key="1">
    <citation type="submission" date="2019-12" db="EMBL/GenBank/DDBJ databases">
        <title>Genome sequencing and annotation of Brassica cretica.</title>
        <authorList>
            <person name="Studholme D.J."/>
            <person name="Sarris P.F."/>
        </authorList>
    </citation>
    <scope>NUCLEOTIDE SEQUENCE</scope>
    <source>
        <strain evidence="1">PFS-001/15</strain>
        <tissue evidence="1">Leaf</tissue>
    </source>
</reference>
<protein>
    <submittedName>
        <fullName evidence="1">Uncharacterized protein</fullName>
    </submittedName>
</protein>
<gene>
    <name evidence="1" type="ORF">F2Q68_00017383</name>
</gene>
<accession>A0A8S9HMQ3</accession>
<dbReference type="EMBL" id="QGKW02001940">
    <property type="protein sequence ID" value="KAF2558654.1"/>
    <property type="molecule type" value="Genomic_DNA"/>
</dbReference>
<dbReference type="AlphaFoldDB" id="A0A8S9HMQ3"/>
<sequence>MIGDSFAKRYRRSDSGGFFKAMIAIFRILDPPVRVERNGGGRRKLLWAFWNYGPICFHLK</sequence>
<organism evidence="1 2">
    <name type="scientific">Brassica cretica</name>
    <name type="common">Mustard</name>
    <dbReference type="NCBI Taxonomy" id="69181"/>
    <lineage>
        <taxon>Eukaryota</taxon>
        <taxon>Viridiplantae</taxon>
        <taxon>Streptophyta</taxon>
        <taxon>Embryophyta</taxon>
        <taxon>Tracheophyta</taxon>
        <taxon>Spermatophyta</taxon>
        <taxon>Magnoliopsida</taxon>
        <taxon>eudicotyledons</taxon>
        <taxon>Gunneridae</taxon>
        <taxon>Pentapetalae</taxon>
        <taxon>rosids</taxon>
        <taxon>malvids</taxon>
        <taxon>Brassicales</taxon>
        <taxon>Brassicaceae</taxon>
        <taxon>Brassiceae</taxon>
        <taxon>Brassica</taxon>
    </lineage>
</organism>
<name>A0A8S9HMQ3_BRACR</name>